<dbReference type="Proteomes" id="UP001177260">
    <property type="component" value="Unassembled WGS sequence"/>
</dbReference>
<name>A0ACC3AXH4_9EURO</name>
<proteinExistence type="predicted"/>
<evidence type="ECO:0000313" key="2">
    <source>
        <dbReference type="Proteomes" id="UP001177260"/>
    </source>
</evidence>
<organism evidence="1 2">
    <name type="scientific">Aspergillus melleus</name>
    <dbReference type="NCBI Taxonomy" id="138277"/>
    <lineage>
        <taxon>Eukaryota</taxon>
        <taxon>Fungi</taxon>
        <taxon>Dikarya</taxon>
        <taxon>Ascomycota</taxon>
        <taxon>Pezizomycotina</taxon>
        <taxon>Eurotiomycetes</taxon>
        <taxon>Eurotiomycetidae</taxon>
        <taxon>Eurotiales</taxon>
        <taxon>Aspergillaceae</taxon>
        <taxon>Aspergillus</taxon>
        <taxon>Aspergillus subgen. Circumdati</taxon>
    </lineage>
</organism>
<reference evidence="1 2" key="1">
    <citation type="journal article" date="2023" name="ACS Omega">
        <title>Identification of the Neoaspergillic Acid Biosynthesis Gene Cluster by Establishing an In Vitro CRISPR-Ribonucleoprotein Genetic System in Aspergillus melleus.</title>
        <authorList>
            <person name="Yuan B."/>
            <person name="Grau M.F."/>
            <person name="Murata R.M."/>
            <person name="Torok T."/>
            <person name="Venkateswaran K."/>
            <person name="Stajich J.E."/>
            <person name="Wang C.C.C."/>
        </authorList>
    </citation>
    <scope>NUCLEOTIDE SEQUENCE [LARGE SCALE GENOMIC DNA]</scope>
    <source>
        <strain evidence="1 2">IMV 1140</strain>
    </source>
</reference>
<evidence type="ECO:0000313" key="1">
    <source>
        <dbReference type="EMBL" id="KAK1142662.1"/>
    </source>
</evidence>
<gene>
    <name evidence="1" type="ORF">N8T08_007467</name>
</gene>
<accession>A0ACC3AXH4</accession>
<keyword evidence="2" id="KW-1185">Reference proteome</keyword>
<comment type="caution">
    <text evidence="1">The sequence shown here is derived from an EMBL/GenBank/DDBJ whole genome shotgun (WGS) entry which is preliminary data.</text>
</comment>
<protein>
    <submittedName>
        <fullName evidence="1">Uncharacterized protein</fullName>
    </submittedName>
</protein>
<dbReference type="EMBL" id="JAOPJF010000048">
    <property type="protein sequence ID" value="KAK1142662.1"/>
    <property type="molecule type" value="Genomic_DNA"/>
</dbReference>
<sequence length="344" mass="39236">MVLTRIRLLLVVLFVSLYLVLRSSLATQLYLLLRLPFVWTDSSAESVISLERDRFDVTFHSYPALPSLDDSEPSWTTSTAESDLRVPVRLHHIHLGDAELRPEWQTARTECLKHHPKWEPYLWDDAAATRLVRDEFSEIAELWENYPYLVQRVDALRYMVLYKYGGAILDFDLVCRRPLDPLRQFDFVAPAAHPAGFSIGMMLASPNHSFLADLVHHLPAFNRRWFLLPYATVMFSSGCHYASMIYTMQRNRTGLRILSGLPTDPNLHMPNGFVDTPLFQHLGTSSWHAHDVTPFRVLNAARRSWACLVTFGIGFGVVVLLVVGTLGVMRRSSRRDLSAITKAA</sequence>